<dbReference type="PANTHER" id="PTHR34407:SF1">
    <property type="entry name" value="SGNH HYDROLASE-TYPE ESTERASE DOMAIN-CONTAINING PROTEIN"/>
    <property type="match status" value="1"/>
</dbReference>
<dbReference type="GO" id="GO:0016787">
    <property type="term" value="F:hydrolase activity"/>
    <property type="evidence" value="ECO:0007669"/>
    <property type="project" value="UniProtKB-KW"/>
</dbReference>
<dbReference type="InterPro" id="IPR036514">
    <property type="entry name" value="SGNH_hydro_sf"/>
</dbReference>
<dbReference type="Gene3D" id="2.60.120.260">
    <property type="entry name" value="Galactose-binding domain-like"/>
    <property type="match status" value="1"/>
</dbReference>
<dbReference type="EMBL" id="VDCQ01000045">
    <property type="protein sequence ID" value="TNJ63297.1"/>
    <property type="molecule type" value="Genomic_DNA"/>
</dbReference>
<organism evidence="1 2">
    <name type="scientific">Paenibacillus hemerocallicola</name>
    <dbReference type="NCBI Taxonomy" id="1172614"/>
    <lineage>
        <taxon>Bacteria</taxon>
        <taxon>Bacillati</taxon>
        <taxon>Bacillota</taxon>
        <taxon>Bacilli</taxon>
        <taxon>Bacillales</taxon>
        <taxon>Paenibacillaceae</taxon>
        <taxon>Paenibacillus</taxon>
    </lineage>
</organism>
<evidence type="ECO:0000313" key="2">
    <source>
        <dbReference type="Proteomes" id="UP000307943"/>
    </source>
</evidence>
<accession>A0A5C4T4Q1</accession>
<evidence type="ECO:0000313" key="1">
    <source>
        <dbReference type="EMBL" id="TNJ63297.1"/>
    </source>
</evidence>
<reference evidence="1 2" key="1">
    <citation type="submission" date="2019-05" db="EMBL/GenBank/DDBJ databases">
        <title>We sequenced the genome of Paenibacillus hemerocallicola KCTC 33185 for further insight into its adaptation and study the phylogeny of Paenibacillus.</title>
        <authorList>
            <person name="Narsing Rao M.P."/>
        </authorList>
    </citation>
    <scope>NUCLEOTIDE SEQUENCE [LARGE SCALE GENOMIC DNA]</scope>
    <source>
        <strain evidence="1 2">KCTC 33185</strain>
    </source>
</reference>
<dbReference type="CDD" id="cd00229">
    <property type="entry name" value="SGNH_hydrolase"/>
    <property type="match status" value="1"/>
</dbReference>
<gene>
    <name evidence="1" type="ORF">FE784_26235</name>
</gene>
<name>A0A5C4T4Q1_9BACL</name>
<dbReference type="SUPFAM" id="SSF52266">
    <property type="entry name" value="SGNH hydrolase"/>
    <property type="match status" value="1"/>
</dbReference>
<dbReference type="AlphaFoldDB" id="A0A5C4T4Q1"/>
<protein>
    <submittedName>
        <fullName evidence="1">SGNH/GDSL hydrolase family protein</fullName>
    </submittedName>
</protein>
<dbReference type="RefSeq" id="WP_139605224.1">
    <property type="nucleotide sequence ID" value="NZ_VDCQ01000045.1"/>
</dbReference>
<dbReference type="Proteomes" id="UP000307943">
    <property type="component" value="Unassembled WGS sequence"/>
</dbReference>
<keyword evidence="2" id="KW-1185">Reference proteome</keyword>
<comment type="caution">
    <text evidence="1">The sequence shown here is derived from an EMBL/GenBank/DDBJ whole genome shotgun (WGS) entry which is preliminary data.</text>
</comment>
<sequence length="441" mass="47955">MASDQSGGLDYTKGIDSSSVGDGIRDYGLMLPDYDNAKERKVRDGIPNVLDKLERGERVTVGYIGGSITKQRGWRPRTTLWLKSRFPDAAITEVDAAISGTGADLGAARIDGDLLVHRPDLVFVEFVVNGAGLRDVEGLVRKVRKADPFTDICFVYTLKSDLVASYAPGSTPSYPSSLVAFETVAEHYGIPSIFFGYVLGELYTRGRLAPKADEPVDSSGKVAFTKDGVHPLGTGDQLYAGAVARSILSMQRLGGHPAARDLKAPLDPHNWEKATTRDAADFAVGLEQLDTDADDFGQALPYAGLKETIRQMYPRLVKMATPGDSMTVSFEGTAFGIADVGGPFSGRLGVVADGRAPVSVERFVKYNSYLRHQYFFLPEMEDGRHTVTLTLLPGIADKREIVQNKADYDRNPDAYKRGEVYIGKVIVVGTFVDADEKPVNE</sequence>
<keyword evidence="1" id="KW-0378">Hydrolase</keyword>
<dbReference type="Gene3D" id="3.40.50.1110">
    <property type="entry name" value="SGNH hydrolase"/>
    <property type="match status" value="1"/>
</dbReference>
<dbReference type="PANTHER" id="PTHR34407">
    <property type="entry name" value="EXPRESSED PROTEIN"/>
    <property type="match status" value="1"/>
</dbReference>
<proteinExistence type="predicted"/>
<dbReference type="OrthoDB" id="8233337at2"/>